<evidence type="ECO:0000313" key="1">
    <source>
        <dbReference type="EMBL" id="ELU45479.1"/>
    </source>
</evidence>
<name>L8X9W9_THACA</name>
<sequence>MNDVRYNLRMWRLEKHIIGIDSRQSRQLKLRVRPCQTCKKEQSPASPRANKMQVPAVKSEVDAVLWPAPTPHAHKYMKADMPSSGFGAVISVVHNALWTPWMVGAMLFGQIHKSVCRYY</sequence>
<dbReference type="EMBL" id="AFRT01000074">
    <property type="protein sequence ID" value="ELU45479.1"/>
    <property type="molecule type" value="Genomic_DNA"/>
</dbReference>
<accession>L8X9W9</accession>
<protein>
    <submittedName>
        <fullName evidence="1">Uncharacterized protein</fullName>
    </submittedName>
</protein>
<dbReference type="Proteomes" id="UP000011668">
    <property type="component" value="Unassembled WGS sequence"/>
</dbReference>
<comment type="caution">
    <text evidence="1">The sequence shown here is derived from an EMBL/GenBank/DDBJ whole genome shotgun (WGS) entry which is preliminary data.</text>
</comment>
<proteinExistence type="predicted"/>
<reference evidence="1 2" key="1">
    <citation type="journal article" date="2013" name="Nat. Commun.">
        <title>The evolution and pathogenic mechanisms of the rice sheath blight pathogen.</title>
        <authorList>
            <person name="Zheng A."/>
            <person name="Lin R."/>
            <person name="Xu L."/>
            <person name="Qin P."/>
            <person name="Tang C."/>
            <person name="Ai P."/>
            <person name="Zhang D."/>
            <person name="Liu Y."/>
            <person name="Sun Z."/>
            <person name="Feng H."/>
            <person name="Wang Y."/>
            <person name="Chen Y."/>
            <person name="Liang X."/>
            <person name="Fu R."/>
            <person name="Li Q."/>
            <person name="Zhang J."/>
            <person name="Yu X."/>
            <person name="Xie Z."/>
            <person name="Ding L."/>
            <person name="Guan P."/>
            <person name="Tang J."/>
            <person name="Liang Y."/>
            <person name="Wang S."/>
            <person name="Deng Q."/>
            <person name="Li S."/>
            <person name="Zhu J."/>
            <person name="Wang L."/>
            <person name="Liu H."/>
            <person name="Li P."/>
        </authorList>
    </citation>
    <scope>NUCLEOTIDE SEQUENCE [LARGE SCALE GENOMIC DNA]</scope>
    <source>
        <strain evidence="2">AG-1 IA</strain>
    </source>
</reference>
<organism evidence="1 2">
    <name type="scientific">Thanatephorus cucumeris (strain AG1-IA)</name>
    <name type="common">Rice sheath blight fungus</name>
    <name type="synonym">Rhizoctonia solani</name>
    <dbReference type="NCBI Taxonomy" id="983506"/>
    <lineage>
        <taxon>Eukaryota</taxon>
        <taxon>Fungi</taxon>
        <taxon>Dikarya</taxon>
        <taxon>Basidiomycota</taxon>
        <taxon>Agaricomycotina</taxon>
        <taxon>Agaricomycetes</taxon>
        <taxon>Cantharellales</taxon>
        <taxon>Ceratobasidiaceae</taxon>
        <taxon>Rhizoctonia</taxon>
        <taxon>Rhizoctonia solani AG-1</taxon>
    </lineage>
</organism>
<dbReference type="HOGENOM" id="CLU_2063050_0_0_1"/>
<evidence type="ECO:0000313" key="2">
    <source>
        <dbReference type="Proteomes" id="UP000011668"/>
    </source>
</evidence>
<keyword evidence="2" id="KW-1185">Reference proteome</keyword>
<gene>
    <name evidence="1" type="ORF">AG1IA_00495</name>
</gene>
<dbReference type="AlphaFoldDB" id="L8X9W9"/>